<reference evidence="5 6" key="1">
    <citation type="submission" date="2015-10" db="EMBL/GenBank/DDBJ databases">
        <title>Metagenome-Assembled Genomes uncover a global brackish microbiome.</title>
        <authorList>
            <person name="Hugerth L.W."/>
            <person name="Larsson J."/>
            <person name="Alneberg J."/>
            <person name="Lindh M.V."/>
            <person name="Legrand C."/>
            <person name="Pinhassi J."/>
            <person name="Andersson A.F."/>
        </authorList>
    </citation>
    <scope>NUCLEOTIDE SEQUENCE [LARGE SCALE GENOMIC DNA]</scope>
    <source>
        <strain evidence="5">BACL2 MAG-121001-bin67</strain>
    </source>
</reference>
<evidence type="ECO:0000256" key="2">
    <source>
        <dbReference type="ARBA" id="ARBA00022679"/>
    </source>
</evidence>
<dbReference type="GO" id="GO:1901137">
    <property type="term" value="P:carbohydrate derivative biosynthetic process"/>
    <property type="evidence" value="ECO:0007669"/>
    <property type="project" value="UniProtKB-ARBA"/>
</dbReference>
<dbReference type="Pfam" id="PF13439">
    <property type="entry name" value="Glyco_transf_4"/>
    <property type="match status" value="1"/>
</dbReference>
<dbReference type="PANTHER" id="PTHR45947">
    <property type="entry name" value="SULFOQUINOVOSYL TRANSFERASE SQD2"/>
    <property type="match status" value="1"/>
</dbReference>
<dbReference type="Gene3D" id="3.40.50.2000">
    <property type="entry name" value="Glycogen Phosphorylase B"/>
    <property type="match status" value="2"/>
</dbReference>
<dbReference type="InterPro" id="IPR028098">
    <property type="entry name" value="Glyco_trans_4-like_N"/>
</dbReference>
<dbReference type="SUPFAM" id="SSF53756">
    <property type="entry name" value="UDP-Glycosyltransferase/glycogen phosphorylase"/>
    <property type="match status" value="1"/>
</dbReference>
<keyword evidence="1" id="KW-0328">Glycosyltransferase</keyword>
<evidence type="ECO:0000259" key="4">
    <source>
        <dbReference type="Pfam" id="PF13439"/>
    </source>
</evidence>
<evidence type="ECO:0000256" key="1">
    <source>
        <dbReference type="ARBA" id="ARBA00022676"/>
    </source>
</evidence>
<sequence length="369" mass="40805">MTRFNVGGTSQWLFNLSQGLSENEIENLLLVGECPKSETEDSRLSKIPHKKIIGLGPKNSLASTISSFFQLRRAIKDFRPDIVNTHTSKAGVLGRIAAFSLPNRPTIVHTYHGHVLSGYFNPLFERLIQAIEISLSLITDFFLVSGQQVLSDIKKARIIRRSNVLNIWPAVADFSLGDRKKLRASLNIDEARVVVGWLGRKVPIKRIDRILDLAQARPEIYFLIAGDGDSIKKTFADRFKSNALANVIELGFTTPSDIWSIADICLISSDNEAMPISPIEASLAKLPVIGVDAGSTREVIIDGDTGYICKAEVGELLKALDKLSTNKAEREAMGLAARKYALEKFNPSSSISRQIQGYREALAQKSRRN</sequence>
<protein>
    <recommendedName>
        <fullName evidence="7">Glycosyltransferase</fullName>
    </recommendedName>
</protein>
<dbReference type="AlphaFoldDB" id="A0A0R2NZL8"/>
<dbReference type="Proteomes" id="UP000053349">
    <property type="component" value="Unassembled WGS sequence"/>
</dbReference>
<dbReference type="GO" id="GO:0016757">
    <property type="term" value="F:glycosyltransferase activity"/>
    <property type="evidence" value="ECO:0007669"/>
    <property type="project" value="UniProtKB-KW"/>
</dbReference>
<evidence type="ECO:0008006" key="7">
    <source>
        <dbReference type="Google" id="ProtNLM"/>
    </source>
</evidence>
<evidence type="ECO:0000313" key="5">
    <source>
        <dbReference type="EMBL" id="KRO31262.1"/>
    </source>
</evidence>
<dbReference type="EMBL" id="LIAW01000288">
    <property type="protein sequence ID" value="KRO31262.1"/>
    <property type="molecule type" value="Genomic_DNA"/>
</dbReference>
<comment type="caution">
    <text evidence="5">The sequence shown here is derived from an EMBL/GenBank/DDBJ whole genome shotgun (WGS) entry which is preliminary data.</text>
</comment>
<organism evidence="5 6">
    <name type="scientific">Actinobacteria bacterium BACL2 MAG-121001-bin67</name>
    <dbReference type="NCBI Taxonomy" id="1655572"/>
    <lineage>
        <taxon>Bacteria</taxon>
        <taxon>Bacillati</taxon>
        <taxon>Actinomycetota</taxon>
        <taxon>Actinomycetes</taxon>
        <taxon>Actinomycetes incertae sedis</taxon>
        <taxon>ac1 cluster</taxon>
    </lineage>
</organism>
<keyword evidence="2" id="KW-0808">Transferase</keyword>
<evidence type="ECO:0000259" key="3">
    <source>
        <dbReference type="Pfam" id="PF00534"/>
    </source>
</evidence>
<name>A0A0R2NZL8_9ACTN</name>
<feature type="domain" description="Glycosyl transferase family 1" evidence="3">
    <location>
        <begin position="178"/>
        <end position="339"/>
    </location>
</feature>
<feature type="domain" description="Glycosyltransferase subfamily 4-like N-terminal" evidence="4">
    <location>
        <begin position="6"/>
        <end position="159"/>
    </location>
</feature>
<evidence type="ECO:0000313" key="6">
    <source>
        <dbReference type="Proteomes" id="UP000053349"/>
    </source>
</evidence>
<dbReference type="InterPro" id="IPR001296">
    <property type="entry name" value="Glyco_trans_1"/>
</dbReference>
<accession>A0A0R2NZL8</accession>
<proteinExistence type="predicted"/>
<dbReference type="Pfam" id="PF00534">
    <property type="entry name" value="Glycos_transf_1"/>
    <property type="match status" value="1"/>
</dbReference>
<dbReference type="InterPro" id="IPR050194">
    <property type="entry name" value="Glycosyltransferase_grp1"/>
</dbReference>
<gene>
    <name evidence="5" type="ORF">ABR64_04840</name>
</gene>
<dbReference type="PANTHER" id="PTHR45947:SF3">
    <property type="entry name" value="SULFOQUINOVOSYL TRANSFERASE SQD2"/>
    <property type="match status" value="1"/>
</dbReference>